<dbReference type="OrthoDB" id="2081384at2"/>
<dbReference type="AlphaFoldDB" id="A0A2K2FI33"/>
<dbReference type="PROSITE" id="PS51257">
    <property type="entry name" value="PROKAR_LIPOPROTEIN"/>
    <property type="match status" value="1"/>
</dbReference>
<evidence type="ECO:0000313" key="3">
    <source>
        <dbReference type="Proteomes" id="UP000236151"/>
    </source>
</evidence>
<comment type="caution">
    <text evidence="2">The sequence shown here is derived from an EMBL/GenBank/DDBJ whole genome shotgun (WGS) entry which is preliminary data.</text>
</comment>
<reference evidence="2 3" key="1">
    <citation type="submission" date="2017-06" db="EMBL/GenBank/DDBJ databases">
        <title>Investigating the central metabolism of Clostridium thermosuccinogenes.</title>
        <authorList>
            <person name="Koendjbiharie J.G."/>
            <person name="van Kranenburg R."/>
        </authorList>
    </citation>
    <scope>NUCLEOTIDE SEQUENCE [LARGE SCALE GENOMIC DNA]</scope>
    <source>
        <strain evidence="2 3">DSM 5806</strain>
    </source>
</reference>
<protein>
    <submittedName>
        <fullName evidence="2">Uncharacterized protein</fullName>
    </submittedName>
</protein>
<keyword evidence="3" id="KW-1185">Reference proteome</keyword>
<dbReference type="KEGG" id="cthd:CDO33_03705"/>
<dbReference type="RefSeq" id="WP_103080839.1">
    <property type="nucleotide sequence ID" value="NZ_CP021850.1"/>
</dbReference>
<evidence type="ECO:0000313" key="2">
    <source>
        <dbReference type="EMBL" id="PNU00510.1"/>
    </source>
</evidence>
<accession>A0A2K2FI33</accession>
<gene>
    <name evidence="2" type="ORF">CDQ84_06060</name>
</gene>
<proteinExistence type="predicted"/>
<feature type="signal peptide" evidence="1">
    <location>
        <begin position="1"/>
        <end position="19"/>
    </location>
</feature>
<keyword evidence="1" id="KW-0732">Signal</keyword>
<feature type="chain" id="PRO_5038513145" evidence="1">
    <location>
        <begin position="20"/>
        <end position="616"/>
    </location>
</feature>
<dbReference type="Proteomes" id="UP000236151">
    <property type="component" value="Unassembled WGS sequence"/>
</dbReference>
<dbReference type="EMBL" id="NIOJ01000010">
    <property type="protein sequence ID" value="PNU00510.1"/>
    <property type="molecule type" value="Genomic_DNA"/>
</dbReference>
<organism evidence="2 3">
    <name type="scientific">Clostridium thermosuccinogenes</name>
    <dbReference type="NCBI Taxonomy" id="84032"/>
    <lineage>
        <taxon>Bacteria</taxon>
        <taxon>Bacillati</taxon>
        <taxon>Bacillota</taxon>
        <taxon>Clostridia</taxon>
        <taxon>Eubacteriales</taxon>
        <taxon>Clostridiaceae</taxon>
        <taxon>Clostridium</taxon>
    </lineage>
</organism>
<sequence>MKKILILALSMLLLLAACSKKEVISNHQPDDADFDGAVIEESAGNVIEADTVRISKIRIEYLYDGSNAEHTDSALIKEFCALLAGQTYSPTDTGWDEDYGYRVELFDADGNKITTLVTYGSFVSFDSDVTVDGKMVKKGGYDAGQWISEYVREYLEGVVVDPVYLQYPASISIPDNISYHEIEDHGSSKINTYETIEKTYGFLNNSVANNEFKILEGRRLFDYREIEAEVERLKAEGRCIQIEFNYSETLFPIKFPVEGEQYAKAHIAALASVPGKPGVYKLITNSMIFEIEGGRDFDAEFDAIFEGNKGISKDLTPDDIKKLYEENDPYNEGNKPYYMEYICKNLGTDMWYGHPPQRIEITEKKLRKDEDKYTVVALSNYDYIRLHVFKRVDGQSWKFADYIDFGGRNAGTEYRMESDGNHIWMAGNSCRGHGTGESRYYQDWYELTDEGKKLVLSFPYDEYSEYHMGGYNIEANAVNVETDEKAKVLVDYTITKIYPLPLDIADEYGRVSVQAKKRVEFTWDESVGKFVSEHGVDDSGLTIIRPESPEITEKCDKILEKYYDELMNSLTEAEAGEEENSFKRDARVGALKRFLDDCSDGDRKMKLMKAVEGMEE</sequence>
<evidence type="ECO:0000256" key="1">
    <source>
        <dbReference type="SAM" id="SignalP"/>
    </source>
</evidence>
<name>A0A2K2FI33_9CLOT</name>